<dbReference type="InterPro" id="IPR007627">
    <property type="entry name" value="RNA_pol_sigma70_r2"/>
</dbReference>
<dbReference type="InterPro" id="IPR013249">
    <property type="entry name" value="RNA_pol_sigma70_r4_t2"/>
</dbReference>
<keyword evidence="5" id="KW-0804">Transcription</keyword>
<comment type="subunit">
    <text evidence="2">Interacts transiently with the RNA polymerase catalytic core formed by RpoA, RpoB, RpoC and RpoZ (2 alpha, 1 beta, 1 beta' and 1 omega subunit) to form the RNA polymerase holoenzyme that can initiate transcription.</text>
</comment>
<dbReference type="InterPro" id="IPR013325">
    <property type="entry name" value="RNA_pol_sigma_r2"/>
</dbReference>
<dbReference type="GO" id="GO:0006352">
    <property type="term" value="P:DNA-templated transcription initiation"/>
    <property type="evidence" value="ECO:0007669"/>
    <property type="project" value="InterPro"/>
</dbReference>
<dbReference type="NCBIfam" id="TIGR02960">
    <property type="entry name" value="SigX5"/>
    <property type="match status" value="1"/>
</dbReference>
<evidence type="ECO:0000256" key="1">
    <source>
        <dbReference type="ARBA" id="ARBA00010641"/>
    </source>
</evidence>
<dbReference type="InterPro" id="IPR014284">
    <property type="entry name" value="RNA_pol_sigma-70_dom"/>
</dbReference>
<dbReference type="PANTHER" id="PTHR43133:SF65">
    <property type="entry name" value="ECF RNA POLYMERASE SIGMA FACTOR SIGG"/>
    <property type="match status" value="1"/>
</dbReference>
<dbReference type="Pfam" id="PF08281">
    <property type="entry name" value="Sigma70_r4_2"/>
    <property type="match status" value="1"/>
</dbReference>
<reference evidence="8 9" key="1">
    <citation type="submission" date="2020-08" db="EMBL/GenBank/DDBJ databases">
        <title>Sequencing the genomes of 1000 actinobacteria strains.</title>
        <authorList>
            <person name="Klenk H.-P."/>
        </authorList>
    </citation>
    <scope>NUCLEOTIDE SEQUENCE [LARGE SCALE GENOMIC DNA]</scope>
    <source>
        <strain evidence="8 9">DSM 17294</strain>
    </source>
</reference>
<comment type="similarity">
    <text evidence="1">Belongs to the sigma-70 factor family. ECF subfamily.</text>
</comment>
<proteinExistence type="inferred from homology"/>
<dbReference type="Gene3D" id="3.10.450.50">
    <property type="match status" value="1"/>
</dbReference>
<dbReference type="SUPFAM" id="SSF88659">
    <property type="entry name" value="Sigma3 and sigma4 domains of RNA polymerase sigma factors"/>
    <property type="match status" value="1"/>
</dbReference>
<evidence type="ECO:0000256" key="4">
    <source>
        <dbReference type="ARBA" id="ARBA00023082"/>
    </source>
</evidence>
<evidence type="ECO:0000256" key="3">
    <source>
        <dbReference type="ARBA" id="ARBA00023015"/>
    </source>
</evidence>
<dbReference type="Proteomes" id="UP000558997">
    <property type="component" value="Unassembled WGS sequence"/>
</dbReference>
<dbReference type="RefSeq" id="WP_184831509.1">
    <property type="nucleotide sequence ID" value="NZ_BAAAVN010000010.1"/>
</dbReference>
<dbReference type="InterPro" id="IPR039425">
    <property type="entry name" value="RNA_pol_sigma-70-like"/>
</dbReference>
<evidence type="ECO:0000313" key="9">
    <source>
        <dbReference type="Proteomes" id="UP000558997"/>
    </source>
</evidence>
<dbReference type="GO" id="GO:0016987">
    <property type="term" value="F:sigma factor activity"/>
    <property type="evidence" value="ECO:0007669"/>
    <property type="project" value="UniProtKB-KW"/>
</dbReference>
<dbReference type="Gene3D" id="1.10.1740.10">
    <property type="match status" value="1"/>
</dbReference>
<evidence type="ECO:0000256" key="2">
    <source>
        <dbReference type="ARBA" id="ARBA00011344"/>
    </source>
</evidence>
<organism evidence="8 9">
    <name type="scientific">Kribbella solani</name>
    <dbReference type="NCBI Taxonomy" id="236067"/>
    <lineage>
        <taxon>Bacteria</taxon>
        <taxon>Bacillati</taxon>
        <taxon>Actinomycetota</taxon>
        <taxon>Actinomycetes</taxon>
        <taxon>Propionibacteriales</taxon>
        <taxon>Kribbellaceae</taxon>
        <taxon>Kribbella</taxon>
    </lineage>
</organism>
<dbReference type="InterPro" id="IPR036388">
    <property type="entry name" value="WH-like_DNA-bd_sf"/>
</dbReference>
<evidence type="ECO:0000256" key="5">
    <source>
        <dbReference type="ARBA" id="ARBA00023163"/>
    </source>
</evidence>
<feature type="domain" description="RNA polymerase sigma-70 region 2" evidence="6">
    <location>
        <begin position="25"/>
        <end position="92"/>
    </location>
</feature>
<sequence>MTASGAGRSVEAAAFAGDETAFAALAEQHRRELHVHCYRMLASFDDAEDAVQETLLRAWRGLDQYDGRTYFRAWLYRIATNVCIDLTRGRTRRMSTPEARRGSAGELEGVTRRGSPGDLVWLQPYPDRLLDEVAPPADQPDAVVVDRETIELAFLIALQALPARQRAALIARDVLGWSAADTAGLLETTVAAANSALQRARATMQQRLPARRTDWTAPQPTAAEREILDRFIDAHERCDTEAAIAIAAEDLRVTMPPDRLSFDGLAACLPLFERAFGPNRDGDWRLVPTSANRLPAAASYLRRPGDTLYRAFKLDVLQINAGRITEITTFGASRFPAFNLPDHL</sequence>
<dbReference type="EMBL" id="JACHNF010000001">
    <property type="protein sequence ID" value="MBB5977517.1"/>
    <property type="molecule type" value="Genomic_DNA"/>
</dbReference>
<keyword evidence="4" id="KW-0731">Sigma factor</keyword>
<dbReference type="SUPFAM" id="SSF88946">
    <property type="entry name" value="Sigma2 domain of RNA polymerase sigma factors"/>
    <property type="match status" value="1"/>
</dbReference>
<dbReference type="Pfam" id="PF04542">
    <property type="entry name" value="Sigma70_r2"/>
    <property type="match status" value="1"/>
</dbReference>
<feature type="domain" description="RNA polymerase sigma factor 70 region 4 type 2" evidence="7">
    <location>
        <begin position="157"/>
        <end position="204"/>
    </location>
</feature>
<comment type="caution">
    <text evidence="8">The sequence shown here is derived from an EMBL/GenBank/DDBJ whole genome shotgun (WGS) entry which is preliminary data.</text>
</comment>
<dbReference type="InterPro" id="IPR014305">
    <property type="entry name" value="RNA_pol_sigma-G_actinobac"/>
</dbReference>
<dbReference type="PANTHER" id="PTHR43133">
    <property type="entry name" value="RNA POLYMERASE ECF-TYPE SIGMA FACTO"/>
    <property type="match status" value="1"/>
</dbReference>
<dbReference type="NCBIfam" id="TIGR02937">
    <property type="entry name" value="sigma70-ECF"/>
    <property type="match status" value="1"/>
</dbReference>
<evidence type="ECO:0000259" key="6">
    <source>
        <dbReference type="Pfam" id="PF04542"/>
    </source>
</evidence>
<evidence type="ECO:0000259" key="7">
    <source>
        <dbReference type="Pfam" id="PF08281"/>
    </source>
</evidence>
<dbReference type="InterPro" id="IPR013324">
    <property type="entry name" value="RNA_pol_sigma_r3/r4-like"/>
</dbReference>
<dbReference type="Gene3D" id="1.10.10.10">
    <property type="entry name" value="Winged helix-like DNA-binding domain superfamily/Winged helix DNA-binding domain"/>
    <property type="match status" value="1"/>
</dbReference>
<dbReference type="SUPFAM" id="SSF54427">
    <property type="entry name" value="NTF2-like"/>
    <property type="match status" value="1"/>
</dbReference>
<name>A0A841DM59_9ACTN</name>
<keyword evidence="9" id="KW-1185">Reference proteome</keyword>
<keyword evidence="3" id="KW-0805">Transcription regulation</keyword>
<dbReference type="NCBIfam" id="NF006089">
    <property type="entry name" value="PRK08241.1"/>
    <property type="match status" value="1"/>
</dbReference>
<dbReference type="InterPro" id="IPR032710">
    <property type="entry name" value="NTF2-like_dom_sf"/>
</dbReference>
<dbReference type="AlphaFoldDB" id="A0A841DM59"/>
<evidence type="ECO:0000313" key="8">
    <source>
        <dbReference type="EMBL" id="MBB5977517.1"/>
    </source>
</evidence>
<dbReference type="GO" id="GO:0003677">
    <property type="term" value="F:DNA binding"/>
    <property type="evidence" value="ECO:0007669"/>
    <property type="project" value="InterPro"/>
</dbReference>
<accession>A0A841DM59</accession>
<gene>
    <name evidence="8" type="ORF">HDA44_000858</name>
</gene>
<protein>
    <submittedName>
        <fullName evidence="8">RNA polymerase sigma-70 factor (ECF subfamily)</fullName>
    </submittedName>
</protein>